<keyword evidence="2" id="KW-1185">Reference proteome</keyword>
<feature type="non-terminal residue" evidence="1">
    <location>
        <position position="1"/>
    </location>
</feature>
<dbReference type="Proteomes" id="UP000823775">
    <property type="component" value="Unassembled WGS sequence"/>
</dbReference>
<evidence type="ECO:0000313" key="2">
    <source>
        <dbReference type="Proteomes" id="UP000823775"/>
    </source>
</evidence>
<proteinExistence type="predicted"/>
<organism evidence="1 2">
    <name type="scientific">Datura stramonium</name>
    <name type="common">Jimsonweed</name>
    <name type="synonym">Common thornapple</name>
    <dbReference type="NCBI Taxonomy" id="4076"/>
    <lineage>
        <taxon>Eukaryota</taxon>
        <taxon>Viridiplantae</taxon>
        <taxon>Streptophyta</taxon>
        <taxon>Embryophyta</taxon>
        <taxon>Tracheophyta</taxon>
        <taxon>Spermatophyta</taxon>
        <taxon>Magnoliopsida</taxon>
        <taxon>eudicotyledons</taxon>
        <taxon>Gunneridae</taxon>
        <taxon>Pentapetalae</taxon>
        <taxon>asterids</taxon>
        <taxon>lamiids</taxon>
        <taxon>Solanales</taxon>
        <taxon>Solanaceae</taxon>
        <taxon>Solanoideae</taxon>
        <taxon>Datureae</taxon>
        <taxon>Datura</taxon>
    </lineage>
</organism>
<name>A0ABS8UQA7_DATST</name>
<reference evidence="1 2" key="1">
    <citation type="journal article" date="2021" name="BMC Genomics">
        <title>Datura genome reveals duplications of psychoactive alkaloid biosynthetic genes and high mutation rate following tissue culture.</title>
        <authorList>
            <person name="Rajewski A."/>
            <person name="Carter-House D."/>
            <person name="Stajich J."/>
            <person name="Litt A."/>
        </authorList>
    </citation>
    <scope>NUCLEOTIDE SEQUENCE [LARGE SCALE GENOMIC DNA]</scope>
    <source>
        <strain evidence="1">AR-01</strain>
    </source>
</reference>
<evidence type="ECO:0000313" key="1">
    <source>
        <dbReference type="EMBL" id="MCD9560269.1"/>
    </source>
</evidence>
<protein>
    <submittedName>
        <fullName evidence="1">Uncharacterized protein</fullName>
    </submittedName>
</protein>
<dbReference type="EMBL" id="JACEIK010002292">
    <property type="protein sequence ID" value="MCD9560269.1"/>
    <property type="molecule type" value="Genomic_DNA"/>
</dbReference>
<accession>A0ABS8UQA7</accession>
<sequence>RTRYSGQDAATAVSAVALSVYHGRTLTVTMVLLQWSPKTSSSPSSTYFSLAHSIALLYP</sequence>
<gene>
    <name evidence="1" type="ORF">HAX54_018791</name>
</gene>
<comment type="caution">
    <text evidence="1">The sequence shown here is derived from an EMBL/GenBank/DDBJ whole genome shotgun (WGS) entry which is preliminary data.</text>
</comment>